<dbReference type="InterPro" id="IPR006640">
    <property type="entry name" value="SprT-like_domain"/>
</dbReference>
<proteinExistence type="predicted"/>
<dbReference type="GeneID" id="108008052"/>
<reference evidence="3" key="1">
    <citation type="submission" date="2025-08" db="UniProtKB">
        <authorList>
            <consortium name="RefSeq"/>
        </authorList>
    </citation>
    <scope>IDENTIFICATION</scope>
</reference>
<evidence type="ECO:0000313" key="2">
    <source>
        <dbReference type="Proteomes" id="UP001652628"/>
    </source>
</evidence>
<gene>
    <name evidence="3" type="primary">LOC108008052</name>
</gene>
<dbReference type="GO" id="GO:0006974">
    <property type="term" value="P:DNA damage response"/>
    <property type="evidence" value="ECO:0007669"/>
    <property type="project" value="UniProtKB-ARBA"/>
</dbReference>
<dbReference type="Proteomes" id="UP001652628">
    <property type="component" value="Chromosome 3"/>
</dbReference>
<name>A0AB39Z2C5_DROSZ</name>
<dbReference type="RefSeq" id="XP_016927323.4">
    <property type="nucleotide sequence ID" value="XM_017071834.4"/>
</dbReference>
<evidence type="ECO:0000259" key="1">
    <source>
        <dbReference type="SMART" id="SM00731"/>
    </source>
</evidence>
<sequence length="458" mass="52920">MDTPRLSLKRHCTDLEGDDPEIKKFHGNPESNRSVSFQRSQKLDCLYMESGFDEEESSLKDRASLVYLELGNRVATVRNEPLDNISLEDDAELKTNVQKLLGLIATRRRLYNPEEYCAPELEELTSTDTYPLNNSTFSPAQPVILSSTWSSLNLANPHSPTLEERRAKERNDILLKTDAKITEMETPNFLKELDLSELPSREQVAANCSRHKSSIACRERHPHFYRFVESLHPSTPVNMYPLLALAYRETSFKSCKEELAKTLFNIFNHAIFHCGLHAPIVWKSSLRTSCERVNIDASGQRSAYILLWKKISQPEMLLKMLLHEMCHAAAFVFNRETGHGDHCRRWAFQAKRALPELPTIHDCDPNFKYTCTMCARWSYGRFDFGKTTIRCHYCQFEVITKPFQKADNHTGTRPDRTITPFKAFIRDNYLKLDGMEYITHSAKMRLLNEEFLKTRVPG</sequence>
<keyword evidence="2" id="KW-1185">Reference proteome</keyword>
<accession>A0AB39Z2C5</accession>
<organism evidence="2 3">
    <name type="scientific">Drosophila suzukii</name>
    <name type="common">Spotted-wing drosophila fruit fly</name>
    <dbReference type="NCBI Taxonomy" id="28584"/>
    <lineage>
        <taxon>Eukaryota</taxon>
        <taxon>Metazoa</taxon>
        <taxon>Ecdysozoa</taxon>
        <taxon>Arthropoda</taxon>
        <taxon>Hexapoda</taxon>
        <taxon>Insecta</taxon>
        <taxon>Pterygota</taxon>
        <taxon>Neoptera</taxon>
        <taxon>Endopterygota</taxon>
        <taxon>Diptera</taxon>
        <taxon>Brachycera</taxon>
        <taxon>Muscomorpha</taxon>
        <taxon>Ephydroidea</taxon>
        <taxon>Drosophilidae</taxon>
        <taxon>Drosophila</taxon>
        <taxon>Sophophora</taxon>
    </lineage>
</organism>
<dbReference type="Pfam" id="PF10263">
    <property type="entry name" value="SprT-like"/>
    <property type="match status" value="1"/>
</dbReference>
<dbReference type="GO" id="GO:0005634">
    <property type="term" value="C:nucleus"/>
    <property type="evidence" value="ECO:0007669"/>
    <property type="project" value="TreeGrafter"/>
</dbReference>
<dbReference type="PANTHER" id="PTHR23099:SF0">
    <property type="entry name" value="GERM CELL NUCLEAR ACIDIC PROTEIN"/>
    <property type="match status" value="1"/>
</dbReference>
<dbReference type="PANTHER" id="PTHR23099">
    <property type="entry name" value="TRANSCRIPTIONAL REGULATOR"/>
    <property type="match status" value="1"/>
</dbReference>
<evidence type="ECO:0000313" key="3">
    <source>
        <dbReference type="RefSeq" id="XP_016927323.4"/>
    </source>
</evidence>
<protein>
    <recommendedName>
        <fullName evidence="1">SprT-like domain-containing protein</fullName>
    </recommendedName>
</protein>
<dbReference type="SMART" id="SM00731">
    <property type="entry name" value="SprT"/>
    <property type="match status" value="1"/>
</dbReference>
<feature type="domain" description="SprT-like" evidence="1">
    <location>
        <begin position="257"/>
        <end position="401"/>
    </location>
</feature>
<dbReference type="AlphaFoldDB" id="A0AB39Z2C5"/>